<proteinExistence type="predicted"/>
<organism evidence="2">
    <name type="scientific">Cacopsylla melanoneura</name>
    <dbReference type="NCBI Taxonomy" id="428564"/>
    <lineage>
        <taxon>Eukaryota</taxon>
        <taxon>Metazoa</taxon>
        <taxon>Ecdysozoa</taxon>
        <taxon>Arthropoda</taxon>
        <taxon>Hexapoda</taxon>
        <taxon>Insecta</taxon>
        <taxon>Pterygota</taxon>
        <taxon>Neoptera</taxon>
        <taxon>Paraneoptera</taxon>
        <taxon>Hemiptera</taxon>
        <taxon>Sternorrhyncha</taxon>
        <taxon>Psylloidea</taxon>
        <taxon>Psyllidae</taxon>
        <taxon>Psyllinae</taxon>
        <taxon>Cacopsylla</taxon>
    </lineage>
</organism>
<feature type="compositionally biased region" description="Basic and acidic residues" evidence="1">
    <location>
        <begin position="94"/>
        <end position="122"/>
    </location>
</feature>
<evidence type="ECO:0000313" key="2">
    <source>
        <dbReference type="EMBL" id="CAG6711536.1"/>
    </source>
</evidence>
<name>A0A8D8UXE9_9HEMI</name>
<evidence type="ECO:0000256" key="1">
    <source>
        <dbReference type="SAM" id="MobiDB-lite"/>
    </source>
</evidence>
<protein>
    <submittedName>
        <fullName evidence="2">Uncharacterized protein</fullName>
    </submittedName>
</protein>
<reference evidence="2" key="1">
    <citation type="submission" date="2021-05" db="EMBL/GenBank/DDBJ databases">
        <authorList>
            <person name="Alioto T."/>
            <person name="Alioto T."/>
            <person name="Gomez Garrido J."/>
        </authorList>
    </citation>
    <scope>NUCLEOTIDE SEQUENCE</scope>
</reference>
<accession>A0A8D8UXE9</accession>
<dbReference type="AlphaFoldDB" id="A0A8D8UXE9"/>
<dbReference type="EMBL" id="HBUF01348345">
    <property type="protein sequence ID" value="CAG6711536.1"/>
    <property type="molecule type" value="Transcribed_RNA"/>
</dbReference>
<feature type="compositionally biased region" description="Basic and acidic residues" evidence="1">
    <location>
        <begin position="42"/>
        <end position="56"/>
    </location>
</feature>
<feature type="region of interest" description="Disordered" evidence="1">
    <location>
        <begin position="42"/>
        <end position="143"/>
    </location>
</feature>
<sequence>MLAVSYHQLQDGPSCGPTAENIVGVSQVGRYACQATEHGRETSDYNRYGNSDDRIVEATSRGSVHGSDPVSDAEGGHSPGVAQAGARGTQPHSVRPEEAETRGDAGHHRTSGDRRMGGRVETRAVGNQAVRRPNGTPGQSAGTAIIHRGRTTDRSCSWYYR</sequence>